<dbReference type="Pfam" id="PF00226">
    <property type="entry name" value="DnaJ"/>
    <property type="match status" value="1"/>
</dbReference>
<evidence type="ECO:0000259" key="6">
    <source>
        <dbReference type="PROSITE" id="PS50076"/>
    </source>
</evidence>
<evidence type="ECO:0000256" key="3">
    <source>
        <dbReference type="ARBA" id="ARBA00022824"/>
    </source>
</evidence>
<dbReference type="EMBL" id="CP051167">
    <property type="protein sequence ID" value="QIZ70988.1"/>
    <property type="molecule type" value="Genomic_DNA"/>
</dbReference>
<dbReference type="GO" id="GO:0051787">
    <property type="term" value="F:misfolded protein binding"/>
    <property type="evidence" value="ECO:0007669"/>
    <property type="project" value="TreeGrafter"/>
</dbReference>
<dbReference type="GO" id="GO:0034975">
    <property type="term" value="P:protein folding in endoplasmic reticulum"/>
    <property type="evidence" value="ECO:0007669"/>
    <property type="project" value="TreeGrafter"/>
</dbReference>
<dbReference type="SMART" id="SM00028">
    <property type="entry name" value="TPR"/>
    <property type="match status" value="2"/>
</dbReference>
<dbReference type="SUPFAM" id="SSF46565">
    <property type="entry name" value="Chaperone J-domain"/>
    <property type="match status" value="1"/>
</dbReference>
<accession>A0A6H1TWK2</accession>
<dbReference type="RefSeq" id="WP_168569143.1">
    <property type="nucleotide sequence ID" value="NZ_CP051167.1"/>
</dbReference>
<feature type="repeat" description="TPR" evidence="4">
    <location>
        <begin position="239"/>
        <end position="272"/>
    </location>
</feature>
<name>A0A6H1TWK2_9CYAN</name>
<dbReference type="PANTHER" id="PTHR44140:SF2">
    <property type="entry name" value="LD25575P"/>
    <property type="match status" value="1"/>
</dbReference>
<dbReference type="GO" id="GO:0051087">
    <property type="term" value="F:protein-folding chaperone binding"/>
    <property type="evidence" value="ECO:0007669"/>
    <property type="project" value="TreeGrafter"/>
</dbReference>
<proteinExistence type="predicted"/>
<dbReference type="PANTHER" id="PTHR44140">
    <property type="entry name" value="LD25575P"/>
    <property type="match status" value="1"/>
</dbReference>
<dbReference type="InterPro" id="IPR001623">
    <property type="entry name" value="DnaJ_domain"/>
</dbReference>
<feature type="region of interest" description="Disordered" evidence="5">
    <location>
        <begin position="162"/>
        <end position="204"/>
    </location>
</feature>
<dbReference type="Gene3D" id="1.10.287.110">
    <property type="entry name" value="DnaJ domain"/>
    <property type="match status" value="1"/>
</dbReference>
<sequence length="312" mass="34890">MSFKIEHGLFKFDFTDHHAILGVPLDAEFNDIRKRYMKIARSLHPDSFQTDNPSDKQMASQIFSKLVNPAYAKLSSDRNRAEHDVLLGMMGKRLVQERDKIQLKSQAATELMKSRNLDEDYKKAIAQIAKDLYHSLSGSKKQIAQLSELNLVYLLRKESEGGGLGKKKRAKAQPQPKPEQPDSPPSGESPEDTNTSPTSPKSAKIADYCRRAEEFMEAGNLTQTVVELKEALKLDPKNSQIHGLLGMAYVKQNQITMAKVHINQALKLNPQESMANEAKKELVKQSKKSAKKQEKGSALAGFLNNLFGGKKK</sequence>
<keyword evidence="3" id="KW-0256">Endoplasmic reticulum</keyword>
<dbReference type="CDD" id="cd06257">
    <property type="entry name" value="DnaJ"/>
    <property type="match status" value="1"/>
</dbReference>
<organism evidence="7 8">
    <name type="scientific">Oxynema aestuarii AP17</name>
    <dbReference type="NCBI Taxonomy" id="2064643"/>
    <lineage>
        <taxon>Bacteria</taxon>
        <taxon>Bacillati</taxon>
        <taxon>Cyanobacteriota</taxon>
        <taxon>Cyanophyceae</taxon>
        <taxon>Oscillatoriophycideae</taxon>
        <taxon>Oscillatoriales</taxon>
        <taxon>Oscillatoriaceae</taxon>
        <taxon>Oxynema</taxon>
        <taxon>Oxynema aestuarii</taxon>
    </lineage>
</organism>
<dbReference type="PROSITE" id="PS50005">
    <property type="entry name" value="TPR"/>
    <property type="match status" value="1"/>
</dbReference>
<evidence type="ECO:0000256" key="4">
    <source>
        <dbReference type="PROSITE-ProRule" id="PRU00339"/>
    </source>
</evidence>
<dbReference type="KEGG" id="oxy:HCG48_10645"/>
<dbReference type="SUPFAM" id="SSF48452">
    <property type="entry name" value="TPR-like"/>
    <property type="match status" value="1"/>
</dbReference>
<feature type="compositionally biased region" description="Pro residues" evidence="5">
    <location>
        <begin position="175"/>
        <end position="184"/>
    </location>
</feature>
<keyword evidence="4" id="KW-0802">TPR repeat</keyword>
<dbReference type="Pfam" id="PF14559">
    <property type="entry name" value="TPR_19"/>
    <property type="match status" value="1"/>
</dbReference>
<dbReference type="InterPro" id="IPR011990">
    <property type="entry name" value="TPR-like_helical_dom_sf"/>
</dbReference>
<evidence type="ECO:0000313" key="8">
    <source>
        <dbReference type="Proteomes" id="UP000500857"/>
    </source>
</evidence>
<keyword evidence="8" id="KW-1185">Reference proteome</keyword>
<dbReference type="Gene3D" id="1.25.40.10">
    <property type="entry name" value="Tetratricopeptide repeat domain"/>
    <property type="match status" value="1"/>
</dbReference>
<dbReference type="InterPro" id="IPR036869">
    <property type="entry name" value="J_dom_sf"/>
</dbReference>
<feature type="compositionally biased region" description="Polar residues" evidence="5">
    <location>
        <begin position="192"/>
        <end position="201"/>
    </location>
</feature>
<evidence type="ECO:0000313" key="7">
    <source>
        <dbReference type="EMBL" id="QIZ70988.1"/>
    </source>
</evidence>
<dbReference type="Proteomes" id="UP000500857">
    <property type="component" value="Chromosome"/>
</dbReference>
<dbReference type="SMART" id="SM00271">
    <property type="entry name" value="DnaJ"/>
    <property type="match status" value="1"/>
</dbReference>
<comment type="subcellular location">
    <subcellularLocation>
        <location evidence="1">Endoplasmic reticulum</location>
    </subcellularLocation>
</comment>
<evidence type="ECO:0000256" key="5">
    <source>
        <dbReference type="SAM" id="MobiDB-lite"/>
    </source>
</evidence>
<dbReference type="AlphaFoldDB" id="A0A6H1TWK2"/>
<gene>
    <name evidence="7" type="ORF">HCG48_10645</name>
</gene>
<evidence type="ECO:0000256" key="1">
    <source>
        <dbReference type="ARBA" id="ARBA00004240"/>
    </source>
</evidence>
<evidence type="ECO:0000256" key="2">
    <source>
        <dbReference type="ARBA" id="ARBA00022729"/>
    </source>
</evidence>
<dbReference type="PROSITE" id="PS50076">
    <property type="entry name" value="DNAJ_2"/>
    <property type="match status" value="1"/>
</dbReference>
<feature type="domain" description="J" evidence="6">
    <location>
        <begin position="16"/>
        <end position="87"/>
    </location>
</feature>
<protein>
    <submittedName>
        <fullName evidence="7">DnaJ domain-containing protein</fullName>
    </submittedName>
</protein>
<dbReference type="InterPro" id="IPR019734">
    <property type="entry name" value="TPR_rpt"/>
</dbReference>
<keyword evidence="2" id="KW-0732">Signal</keyword>
<reference evidence="7 8" key="1">
    <citation type="submission" date="2020-04" db="EMBL/GenBank/DDBJ databases">
        <authorList>
            <person name="Basu S."/>
            <person name="Maruthanayagam V."/>
            <person name="Chakraborty S."/>
            <person name="Pramanik A."/>
            <person name="Mukherjee J."/>
            <person name="Brink B."/>
        </authorList>
    </citation>
    <scope>NUCLEOTIDE SEQUENCE [LARGE SCALE GENOMIC DNA]</scope>
    <source>
        <strain evidence="7 8">AP17</strain>
    </source>
</reference>
<dbReference type="InterPro" id="IPR051727">
    <property type="entry name" value="DnaJ_C3_Co-chaperones"/>
</dbReference>